<dbReference type="GO" id="GO:0008686">
    <property type="term" value="F:3,4-dihydroxy-2-butanone-4-phosphate synthase activity"/>
    <property type="evidence" value="ECO:0007669"/>
    <property type="project" value="UniProtKB-EC"/>
</dbReference>
<evidence type="ECO:0000256" key="3">
    <source>
        <dbReference type="ARBA" id="ARBA00012153"/>
    </source>
</evidence>
<dbReference type="SUPFAM" id="SSF55821">
    <property type="entry name" value="YrdC/RibB"/>
    <property type="match status" value="1"/>
</dbReference>
<dbReference type="InterPro" id="IPR000422">
    <property type="entry name" value="DHBP_synthase_RibB"/>
</dbReference>
<accession>A0AAE4R7K7</accession>
<dbReference type="Gene3D" id="3.90.870.10">
    <property type="entry name" value="DHBP synthase"/>
    <property type="match status" value="1"/>
</dbReference>
<keyword evidence="8" id="KW-1185">Reference proteome</keyword>
<dbReference type="GeneID" id="77170114"/>
<comment type="caution">
    <text evidence="7">The sequence shown here is derived from an EMBL/GenBank/DDBJ whole genome shotgun (WGS) entry which is preliminary data.</text>
</comment>
<dbReference type="EMBL" id="JAWLKI010000054">
    <property type="protein sequence ID" value="MDV6310241.1"/>
    <property type="molecule type" value="Genomic_DNA"/>
</dbReference>
<protein>
    <recommendedName>
        <fullName evidence="3">3,4-dihydroxy-2-butanone-4-phosphate synthase</fullName>
        <ecNumber evidence="3">4.1.99.12</ecNumber>
    </recommendedName>
</protein>
<evidence type="ECO:0000256" key="1">
    <source>
        <dbReference type="ARBA" id="ARBA00002284"/>
    </source>
</evidence>
<keyword evidence="4" id="KW-0686">Riboflavin biosynthesis</keyword>
<organism evidence="7 9">
    <name type="scientific">Gordonia amicalis</name>
    <dbReference type="NCBI Taxonomy" id="89053"/>
    <lineage>
        <taxon>Bacteria</taxon>
        <taxon>Bacillati</taxon>
        <taxon>Actinomycetota</taxon>
        <taxon>Actinomycetes</taxon>
        <taxon>Mycobacteriales</taxon>
        <taxon>Gordoniaceae</taxon>
        <taxon>Gordonia</taxon>
    </lineage>
</organism>
<dbReference type="InterPro" id="IPR017945">
    <property type="entry name" value="DHBP_synth_RibB-like_a/b_dom"/>
</dbReference>
<dbReference type="EC" id="4.1.99.12" evidence="3"/>
<evidence type="ECO:0000313" key="7">
    <source>
        <dbReference type="EMBL" id="MDV6314708.1"/>
    </source>
</evidence>
<comment type="pathway">
    <text evidence="2">Cofactor biosynthesis; riboflavin biosynthesis; 2-hydroxy-3-oxobutyl phosphate from D-ribulose 5-phosphate: step 1/1.</text>
</comment>
<evidence type="ECO:0000256" key="2">
    <source>
        <dbReference type="ARBA" id="ARBA00004904"/>
    </source>
</evidence>
<evidence type="ECO:0000313" key="6">
    <source>
        <dbReference type="EMBL" id="MDV6310241.1"/>
    </source>
</evidence>
<dbReference type="EMBL" id="JAWLKH010000048">
    <property type="protein sequence ID" value="MDV6314708.1"/>
    <property type="molecule type" value="Genomic_DNA"/>
</dbReference>
<gene>
    <name evidence="6" type="ORF">R3P94_23580</name>
    <name evidence="7" type="ORF">R3Q15_23035</name>
</gene>
<dbReference type="Proteomes" id="UP001185779">
    <property type="component" value="Unassembled WGS sequence"/>
</dbReference>
<dbReference type="PANTHER" id="PTHR21327:SF18">
    <property type="entry name" value="3,4-DIHYDROXY-2-BUTANONE 4-PHOSPHATE SYNTHASE"/>
    <property type="match status" value="1"/>
</dbReference>
<dbReference type="Proteomes" id="UP001185922">
    <property type="component" value="Unassembled WGS sequence"/>
</dbReference>
<keyword evidence="5" id="KW-0479">Metal-binding</keyword>
<proteinExistence type="predicted"/>
<dbReference type="RefSeq" id="WP_006436736.1">
    <property type="nucleotide sequence ID" value="NZ_CP091855.1"/>
</dbReference>
<reference evidence="7 8" key="1">
    <citation type="submission" date="2023-10" db="EMBL/GenBank/DDBJ databases">
        <title>Development of a sustainable strategy for remediation of hydrocarbon-contaminated territories based on the waste exchange concept.</title>
        <authorList>
            <person name="Krivoruchko A."/>
        </authorList>
    </citation>
    <scope>NUCLEOTIDE SEQUENCE</scope>
    <source>
        <strain evidence="6 8">IEGM 1266</strain>
        <strain evidence="7">IEGM 1279</strain>
    </source>
</reference>
<dbReference type="AlphaFoldDB" id="A0AAE4R7K7"/>
<dbReference type="GO" id="GO:0046872">
    <property type="term" value="F:metal ion binding"/>
    <property type="evidence" value="ECO:0007669"/>
    <property type="project" value="UniProtKB-KW"/>
</dbReference>
<evidence type="ECO:0000256" key="4">
    <source>
        <dbReference type="ARBA" id="ARBA00022619"/>
    </source>
</evidence>
<evidence type="ECO:0000313" key="9">
    <source>
        <dbReference type="Proteomes" id="UP001185922"/>
    </source>
</evidence>
<dbReference type="Pfam" id="PF00926">
    <property type="entry name" value="DHBP_synthase"/>
    <property type="match status" value="1"/>
</dbReference>
<sequence length="214" mass="22140">MTVLLERATPAQDSSHIAHEVFDDVRGGRPVVVSDVESGRVVLALAAEPATTEEMAFVIRFGSGLVTVSLPADRCRVLGLPPMLPAGDVTPGAPTDFAVSVDAVAGVGTGISAADRARTLRALADDRLGHADFTRPGHVLVVGVAADAAASYGRARELGELARRAGLSGVVAFTDLVSVRDETQMADAGEAFEFADEHGLRVVTVQQIRGTAAS</sequence>
<dbReference type="GO" id="GO:0005829">
    <property type="term" value="C:cytosol"/>
    <property type="evidence" value="ECO:0007669"/>
    <property type="project" value="TreeGrafter"/>
</dbReference>
<dbReference type="PANTHER" id="PTHR21327">
    <property type="entry name" value="GTP CYCLOHYDROLASE II-RELATED"/>
    <property type="match status" value="1"/>
</dbReference>
<keyword evidence="7" id="KW-0456">Lyase</keyword>
<comment type="function">
    <text evidence="1">Catalyzes the conversion of D-ribulose 5-phosphate to formate and 3,4-dihydroxy-2-butanone 4-phosphate.</text>
</comment>
<name>A0AAE4R7K7_9ACTN</name>
<dbReference type="GO" id="GO:0009231">
    <property type="term" value="P:riboflavin biosynthetic process"/>
    <property type="evidence" value="ECO:0007669"/>
    <property type="project" value="UniProtKB-KW"/>
</dbReference>
<evidence type="ECO:0000256" key="5">
    <source>
        <dbReference type="ARBA" id="ARBA00022723"/>
    </source>
</evidence>
<evidence type="ECO:0000313" key="8">
    <source>
        <dbReference type="Proteomes" id="UP001185779"/>
    </source>
</evidence>